<dbReference type="AlphaFoldDB" id="A0A0C2D6U2"/>
<feature type="region of interest" description="Disordered" evidence="1">
    <location>
        <begin position="1"/>
        <end position="21"/>
    </location>
</feature>
<dbReference type="Proteomes" id="UP000054047">
    <property type="component" value="Unassembled WGS sequence"/>
</dbReference>
<proteinExistence type="predicted"/>
<reference evidence="2 3" key="1">
    <citation type="submission" date="2013-12" db="EMBL/GenBank/DDBJ databases">
        <title>Draft genome of the parsitic nematode Ancylostoma duodenale.</title>
        <authorList>
            <person name="Mitreva M."/>
        </authorList>
    </citation>
    <scope>NUCLEOTIDE SEQUENCE [LARGE SCALE GENOMIC DNA]</scope>
    <source>
        <strain evidence="2 3">Zhejiang</strain>
    </source>
</reference>
<evidence type="ECO:0000313" key="2">
    <source>
        <dbReference type="EMBL" id="KIH65338.1"/>
    </source>
</evidence>
<keyword evidence="3" id="KW-1185">Reference proteome</keyword>
<evidence type="ECO:0000313" key="3">
    <source>
        <dbReference type="Proteomes" id="UP000054047"/>
    </source>
</evidence>
<accession>A0A0C2D6U2</accession>
<gene>
    <name evidence="2" type="ORF">ANCDUO_04343</name>
</gene>
<organism evidence="2 3">
    <name type="scientific">Ancylostoma duodenale</name>
    <dbReference type="NCBI Taxonomy" id="51022"/>
    <lineage>
        <taxon>Eukaryota</taxon>
        <taxon>Metazoa</taxon>
        <taxon>Ecdysozoa</taxon>
        <taxon>Nematoda</taxon>
        <taxon>Chromadorea</taxon>
        <taxon>Rhabditida</taxon>
        <taxon>Rhabditina</taxon>
        <taxon>Rhabditomorpha</taxon>
        <taxon>Strongyloidea</taxon>
        <taxon>Ancylostomatidae</taxon>
        <taxon>Ancylostomatinae</taxon>
        <taxon>Ancylostoma</taxon>
    </lineage>
</organism>
<protein>
    <submittedName>
        <fullName evidence="2">Uncharacterized protein</fullName>
    </submittedName>
</protein>
<dbReference type="EMBL" id="KN727601">
    <property type="protein sequence ID" value="KIH65338.1"/>
    <property type="molecule type" value="Genomic_DNA"/>
</dbReference>
<evidence type="ECO:0000256" key="1">
    <source>
        <dbReference type="SAM" id="MobiDB-lite"/>
    </source>
</evidence>
<sequence>MVGRSLELTNPGLRPPPPPSPPIWLPPFPGTKLYILSRVVVTIHIELLRYKEKWHLAIRSDGPENHDHAGWDERCTTTFGLEVE</sequence>
<name>A0A0C2D6U2_9BILA</name>